<organism evidence="7">
    <name type="scientific">hydrothermal vent metagenome</name>
    <dbReference type="NCBI Taxonomy" id="652676"/>
    <lineage>
        <taxon>unclassified sequences</taxon>
        <taxon>metagenomes</taxon>
        <taxon>ecological metagenomes</taxon>
    </lineage>
</organism>
<sequence>MLDTIRKIETPEGVELELRVVGLIPRAIAWIVDTVIVLLVLIIMLPTILLFVKTLVLSHDHSFMQGVYLITIFIVWWFYDVYFEVRRGGATPGKKMMGLMVVHDDGTPISWSSSFTRNLLRSVDFMPFGYFFGFISCLCNKDFKRLGDLSAGTVVVYTDAFTRVPQHIAVSPIAPPLSFLPDEQRSILDYYERINTLSNERAIELGQILNEVTLQKGQQSVTTILGYANWVLGRK</sequence>
<name>A0A3B0YKZ0_9ZZZZ</name>
<comment type="subcellular location">
    <subcellularLocation>
        <location evidence="1">Membrane</location>
        <topology evidence="1">Multi-pass membrane protein</topology>
    </subcellularLocation>
</comment>
<dbReference type="GO" id="GO:0016020">
    <property type="term" value="C:membrane"/>
    <property type="evidence" value="ECO:0007669"/>
    <property type="project" value="UniProtKB-SubCell"/>
</dbReference>
<dbReference type="InterPro" id="IPR010432">
    <property type="entry name" value="RDD"/>
</dbReference>
<evidence type="ECO:0000313" key="7">
    <source>
        <dbReference type="EMBL" id="VAW80061.1"/>
    </source>
</evidence>
<reference evidence="7" key="1">
    <citation type="submission" date="2018-06" db="EMBL/GenBank/DDBJ databases">
        <authorList>
            <person name="Zhirakovskaya E."/>
        </authorList>
    </citation>
    <scope>NUCLEOTIDE SEQUENCE</scope>
</reference>
<feature type="domain" description="RDD" evidence="6">
    <location>
        <begin position="21"/>
        <end position="151"/>
    </location>
</feature>
<proteinExistence type="predicted"/>
<evidence type="ECO:0000256" key="2">
    <source>
        <dbReference type="ARBA" id="ARBA00022692"/>
    </source>
</evidence>
<keyword evidence="2 5" id="KW-0812">Transmembrane</keyword>
<keyword evidence="4 5" id="KW-0472">Membrane</keyword>
<feature type="transmembrane region" description="Helical" evidence="5">
    <location>
        <begin position="63"/>
        <end position="79"/>
    </location>
</feature>
<evidence type="ECO:0000256" key="5">
    <source>
        <dbReference type="SAM" id="Phobius"/>
    </source>
</evidence>
<evidence type="ECO:0000256" key="1">
    <source>
        <dbReference type="ARBA" id="ARBA00004141"/>
    </source>
</evidence>
<evidence type="ECO:0000256" key="3">
    <source>
        <dbReference type="ARBA" id="ARBA00022989"/>
    </source>
</evidence>
<dbReference type="AlphaFoldDB" id="A0A3B0YKZ0"/>
<evidence type="ECO:0000259" key="6">
    <source>
        <dbReference type="Pfam" id="PF06271"/>
    </source>
</evidence>
<feature type="transmembrane region" description="Helical" evidence="5">
    <location>
        <begin position="27"/>
        <end position="51"/>
    </location>
</feature>
<keyword evidence="3 5" id="KW-1133">Transmembrane helix</keyword>
<dbReference type="PANTHER" id="PTHR38480">
    <property type="entry name" value="SLR0254 PROTEIN"/>
    <property type="match status" value="1"/>
</dbReference>
<evidence type="ECO:0000256" key="4">
    <source>
        <dbReference type="ARBA" id="ARBA00023136"/>
    </source>
</evidence>
<dbReference type="PANTHER" id="PTHR38480:SF1">
    <property type="entry name" value="SLR0254 PROTEIN"/>
    <property type="match status" value="1"/>
</dbReference>
<gene>
    <name evidence="7" type="ORF">MNBD_GAMMA12-3265</name>
</gene>
<protein>
    <recommendedName>
        <fullName evidence="6">RDD domain-containing protein</fullName>
    </recommendedName>
</protein>
<dbReference type="EMBL" id="UOFL01000186">
    <property type="protein sequence ID" value="VAW80061.1"/>
    <property type="molecule type" value="Genomic_DNA"/>
</dbReference>
<accession>A0A3B0YKZ0</accession>
<dbReference type="Pfam" id="PF06271">
    <property type="entry name" value="RDD"/>
    <property type="match status" value="1"/>
</dbReference>